<accession>A0A099I9X1</accession>
<feature type="domain" description="Alcohol dehydrogenase iron-type/glycerol dehydrogenase GldA" evidence="2">
    <location>
        <begin position="9"/>
        <end position="173"/>
    </location>
</feature>
<gene>
    <name evidence="4" type="ORF">CIAN88_05495</name>
</gene>
<dbReference type="InterPro" id="IPR039697">
    <property type="entry name" value="Alcohol_dehydrogenase_Fe"/>
</dbReference>
<sequence>MQIKQYQTTKYIMGNGALREVQRWKDKKIGLVVDENVLKALQLETKLFDELLKDCDYEVLCNMPQEPTTELLEPAIQKAQRFDPDVFVAIGGGSVLDSAKVLWLFTEFPDYTWEQAFAPYAVESFTKEKKLIAIPTTSGTGSETTGCAVVKDTEKRKCMVLSNEIMPSTAILDYELLVSLPKHVVAFSGCDALAHALEAGISVLASDMVRMQSVQAAVQIIKQLEASCNGDLNARRDIHLSATIAGACINNSITGMAHGMDQAGGDFRKPHGLMTGLILPYTMCHLLPQPLYEEVADQLGICGTSMEKQERLIARIWEMYRKIEMPVTLQEAGINRKAYMCKIDTYVKQAMQDANVQCAPKTFSAAELKAMYQELYDGKEWRTAYE</sequence>
<dbReference type="Gene3D" id="3.40.50.1970">
    <property type="match status" value="1"/>
</dbReference>
<dbReference type="PANTHER" id="PTHR11496">
    <property type="entry name" value="ALCOHOL DEHYDROGENASE"/>
    <property type="match status" value="1"/>
</dbReference>
<dbReference type="InterPro" id="IPR056798">
    <property type="entry name" value="ADH_Fe_C"/>
</dbReference>
<feature type="domain" description="Fe-containing alcohol dehydrogenase-like C-terminal" evidence="3">
    <location>
        <begin position="186"/>
        <end position="375"/>
    </location>
</feature>
<evidence type="ECO:0000256" key="1">
    <source>
        <dbReference type="ARBA" id="ARBA00023002"/>
    </source>
</evidence>
<dbReference type="PROSITE" id="PS00913">
    <property type="entry name" value="ADH_IRON_1"/>
    <property type="match status" value="1"/>
</dbReference>
<dbReference type="InterPro" id="IPR018211">
    <property type="entry name" value="ADH_Fe_CS"/>
</dbReference>
<dbReference type="Gene3D" id="1.20.1090.10">
    <property type="entry name" value="Dehydroquinate synthase-like - alpha domain"/>
    <property type="match status" value="1"/>
</dbReference>
<reference evidence="4 5" key="1">
    <citation type="submission" date="2014-08" db="EMBL/GenBank/DDBJ databases">
        <title>Clostridium innocuum, an unnegligible vancomycin-resistant pathogen causing extra-intestinal infections.</title>
        <authorList>
            <person name="Feng Y."/>
            <person name="Chiu C.-H."/>
        </authorList>
    </citation>
    <scope>NUCLEOTIDE SEQUENCE [LARGE SCALE GENOMIC DNA]</scope>
    <source>
        <strain evidence="4 5">AN88</strain>
    </source>
</reference>
<evidence type="ECO:0000259" key="2">
    <source>
        <dbReference type="Pfam" id="PF00465"/>
    </source>
</evidence>
<name>A0A099I9X1_CLOIN</name>
<dbReference type="GO" id="GO:0004022">
    <property type="term" value="F:alcohol dehydrogenase (NAD+) activity"/>
    <property type="evidence" value="ECO:0007669"/>
    <property type="project" value="TreeGrafter"/>
</dbReference>
<evidence type="ECO:0000313" key="5">
    <source>
        <dbReference type="Proteomes" id="UP000030008"/>
    </source>
</evidence>
<dbReference type="AlphaFoldDB" id="A0A099I9X1"/>
<dbReference type="CDD" id="cd08179">
    <property type="entry name" value="NADPH_BDH"/>
    <property type="match status" value="1"/>
</dbReference>
<dbReference type="Proteomes" id="UP000030008">
    <property type="component" value="Unassembled WGS sequence"/>
</dbReference>
<keyword evidence="1" id="KW-0560">Oxidoreductase</keyword>
<evidence type="ECO:0000259" key="3">
    <source>
        <dbReference type="Pfam" id="PF25137"/>
    </source>
</evidence>
<dbReference type="Pfam" id="PF25137">
    <property type="entry name" value="ADH_Fe_C"/>
    <property type="match status" value="1"/>
</dbReference>
<protein>
    <submittedName>
        <fullName evidence="4">Alcohol dehydrogenase</fullName>
    </submittedName>
</protein>
<dbReference type="SUPFAM" id="SSF56796">
    <property type="entry name" value="Dehydroquinate synthase-like"/>
    <property type="match status" value="1"/>
</dbReference>
<dbReference type="InterPro" id="IPR001670">
    <property type="entry name" value="ADH_Fe/GldA"/>
</dbReference>
<dbReference type="RefSeq" id="WP_044904525.1">
    <property type="nucleotide sequence ID" value="NZ_JQIF01000023.1"/>
</dbReference>
<dbReference type="GO" id="GO:0046872">
    <property type="term" value="F:metal ion binding"/>
    <property type="evidence" value="ECO:0007669"/>
    <property type="project" value="InterPro"/>
</dbReference>
<evidence type="ECO:0000313" key="4">
    <source>
        <dbReference type="EMBL" id="KGJ54002.1"/>
    </source>
</evidence>
<dbReference type="Pfam" id="PF00465">
    <property type="entry name" value="Fe-ADH"/>
    <property type="match status" value="1"/>
</dbReference>
<dbReference type="InterPro" id="IPR034802">
    <property type="entry name" value="NADPH_BDH"/>
</dbReference>
<organism evidence="4 5">
    <name type="scientific">Clostridium innocuum</name>
    <dbReference type="NCBI Taxonomy" id="1522"/>
    <lineage>
        <taxon>Bacteria</taxon>
        <taxon>Bacillati</taxon>
        <taxon>Bacillota</taxon>
        <taxon>Clostridia</taxon>
        <taxon>Eubacteriales</taxon>
        <taxon>Clostridiaceae</taxon>
        <taxon>Clostridium</taxon>
    </lineage>
</organism>
<comment type="caution">
    <text evidence="4">The sequence shown here is derived from an EMBL/GenBank/DDBJ whole genome shotgun (WGS) entry which is preliminary data.</text>
</comment>
<proteinExistence type="predicted"/>
<dbReference type="PANTHER" id="PTHR11496:SF83">
    <property type="entry name" value="HYDROXYACID-OXOACID TRANSHYDROGENASE, MITOCHONDRIAL"/>
    <property type="match status" value="1"/>
</dbReference>
<dbReference type="EMBL" id="JQIF01000023">
    <property type="protein sequence ID" value="KGJ54002.1"/>
    <property type="molecule type" value="Genomic_DNA"/>
</dbReference>